<dbReference type="GO" id="GO:0043394">
    <property type="term" value="F:proteoglycan binding"/>
    <property type="evidence" value="ECO:0007669"/>
    <property type="project" value="TreeGrafter"/>
</dbReference>
<dbReference type="GO" id="GO:0005178">
    <property type="term" value="F:integrin binding"/>
    <property type="evidence" value="ECO:0007669"/>
    <property type="project" value="TreeGrafter"/>
</dbReference>
<dbReference type="STRING" id="144197.ENSSPAP00000020470"/>
<dbReference type="GO" id="GO:0007044">
    <property type="term" value="P:cell-substrate junction assembly"/>
    <property type="evidence" value="ECO:0007669"/>
    <property type="project" value="TreeGrafter"/>
</dbReference>
<evidence type="ECO:0000256" key="4">
    <source>
        <dbReference type="ARBA" id="ARBA00023180"/>
    </source>
</evidence>
<proteinExistence type="predicted"/>
<dbReference type="InterPro" id="IPR013783">
    <property type="entry name" value="Ig-like_fold"/>
</dbReference>
<dbReference type="SMART" id="SM00060">
    <property type="entry name" value="FN3"/>
    <property type="match status" value="1"/>
</dbReference>
<dbReference type="Gene3D" id="2.60.40.10">
    <property type="entry name" value="Immunoglobulins"/>
    <property type="match status" value="1"/>
</dbReference>
<dbReference type="InterPro" id="IPR003961">
    <property type="entry name" value="FN3_dom"/>
</dbReference>
<sequence length="106" mass="11863">GVISLDAPTGLDFSDIRTNSFTVHWLAPTAVITGYRIRYQKTSGGRAMDERLPPTRNHFTLTGLTPETEYLIYVYAVNNNQESQPLTGTQATSEFPHWFLLSLAES</sequence>
<dbReference type="GO" id="GO:0007507">
    <property type="term" value="P:heart development"/>
    <property type="evidence" value="ECO:0007669"/>
    <property type="project" value="TreeGrafter"/>
</dbReference>
<reference evidence="6" key="1">
    <citation type="submission" date="2023-09" db="UniProtKB">
        <authorList>
            <consortium name="Ensembl"/>
        </authorList>
    </citation>
    <scope>IDENTIFICATION</scope>
</reference>
<keyword evidence="3" id="KW-1015">Disulfide bond</keyword>
<keyword evidence="4" id="KW-0325">Glycoprotein</keyword>
<organism evidence="6">
    <name type="scientific">Stegastes partitus</name>
    <name type="common">bicolor damselfish</name>
    <dbReference type="NCBI Taxonomy" id="144197"/>
    <lineage>
        <taxon>Eukaryota</taxon>
        <taxon>Metazoa</taxon>
        <taxon>Chordata</taxon>
        <taxon>Craniata</taxon>
        <taxon>Vertebrata</taxon>
        <taxon>Euteleostomi</taxon>
        <taxon>Actinopterygii</taxon>
        <taxon>Neopterygii</taxon>
        <taxon>Teleostei</taxon>
        <taxon>Neoteleostei</taxon>
        <taxon>Acanthomorphata</taxon>
        <taxon>Ovalentaria</taxon>
        <taxon>Pomacentridae</taxon>
        <taxon>Stegastes</taxon>
    </lineage>
</organism>
<dbReference type="GO" id="GO:0007160">
    <property type="term" value="P:cell-matrix adhesion"/>
    <property type="evidence" value="ECO:0007669"/>
    <property type="project" value="TreeGrafter"/>
</dbReference>
<keyword evidence="2" id="KW-0130">Cell adhesion</keyword>
<evidence type="ECO:0000256" key="3">
    <source>
        <dbReference type="ARBA" id="ARBA00023157"/>
    </source>
</evidence>
<evidence type="ECO:0000259" key="5">
    <source>
        <dbReference type="PROSITE" id="PS50853"/>
    </source>
</evidence>
<accession>A0A3B5AI28</accession>
<keyword evidence="1" id="KW-0677">Repeat</keyword>
<dbReference type="PANTHER" id="PTHR46708:SF8">
    <property type="entry name" value="FIBRONECTIN"/>
    <property type="match status" value="1"/>
</dbReference>
<dbReference type="GO" id="GO:0005201">
    <property type="term" value="F:extracellular matrix structural constituent"/>
    <property type="evidence" value="ECO:0007669"/>
    <property type="project" value="TreeGrafter"/>
</dbReference>
<dbReference type="CDD" id="cd00063">
    <property type="entry name" value="FN3"/>
    <property type="match status" value="1"/>
</dbReference>
<dbReference type="InterPro" id="IPR050991">
    <property type="entry name" value="ECM_Regulatory_Proteins"/>
</dbReference>
<feature type="domain" description="Fibronectin type-III" evidence="5">
    <location>
        <begin position="7"/>
        <end position="96"/>
    </location>
</feature>
<dbReference type="Pfam" id="PF00041">
    <property type="entry name" value="fn3"/>
    <property type="match status" value="1"/>
</dbReference>
<protein>
    <recommendedName>
        <fullName evidence="5">Fibronectin type-III domain-containing protein</fullName>
    </recommendedName>
</protein>
<dbReference type="PANTHER" id="PTHR46708">
    <property type="entry name" value="TENASCIN"/>
    <property type="match status" value="1"/>
</dbReference>
<evidence type="ECO:0000256" key="2">
    <source>
        <dbReference type="ARBA" id="ARBA00022889"/>
    </source>
</evidence>
<evidence type="ECO:0000313" key="6">
    <source>
        <dbReference type="Ensembl" id="ENSSPAP00000020470.1"/>
    </source>
</evidence>
<dbReference type="PROSITE" id="PS50853">
    <property type="entry name" value="FN3"/>
    <property type="match status" value="1"/>
</dbReference>
<dbReference type="PRINTS" id="PR00014">
    <property type="entry name" value="FNTYPEIII"/>
</dbReference>
<dbReference type="AlphaFoldDB" id="A0A3B5AI28"/>
<dbReference type="FunFam" id="2.60.40.10:FF:000099">
    <property type="entry name" value="Fibronectin 1"/>
    <property type="match status" value="1"/>
</dbReference>
<dbReference type="Ensembl" id="ENSSPAT00000020784.1">
    <property type="protein sequence ID" value="ENSSPAP00000020470.1"/>
    <property type="gene ID" value="ENSSPAG00000015446.1"/>
</dbReference>
<name>A0A3B5AI28_9TELE</name>
<dbReference type="InterPro" id="IPR036116">
    <property type="entry name" value="FN3_sf"/>
</dbReference>
<evidence type="ECO:0000256" key="1">
    <source>
        <dbReference type="ARBA" id="ARBA00022737"/>
    </source>
</evidence>
<dbReference type="SUPFAM" id="SSF49265">
    <property type="entry name" value="Fibronectin type III"/>
    <property type="match status" value="1"/>
</dbReference>
<dbReference type="GO" id="GO:0007399">
    <property type="term" value="P:nervous system development"/>
    <property type="evidence" value="ECO:0007669"/>
    <property type="project" value="TreeGrafter"/>
</dbReference>